<dbReference type="GO" id="GO:0019563">
    <property type="term" value="P:glycerol catabolic process"/>
    <property type="evidence" value="ECO:0007669"/>
    <property type="project" value="TreeGrafter"/>
</dbReference>
<sequence length="338" mass="35838">MAEPFYASKTEYVDRALLGFARDHADVVELSTDPVYVRSIDRDPRRQVGLLSGGGSGHEPMHVGLVGRGMLDAAAPGRVFASPHNRQVYEGSRAAAGPGGVLHIVKNYTGDRINFGIAAERLRHDGIPVARVLVDDDVATESQETATGRRGTGATVLVEKLLGAAADRGAGLDELVALGETIVGRSRSIAVASLAQTSPVTGEPGFDLEPGQLEYGVGIHGERAKHTIARPSLEELVARMVEDVVSHLPGGRSVFLFVNGLGGTTYIELYNVFAETVDALASRDIAVERSLVGPYTPALDMKGFSITMTMLEPSVETHPSGGWTGLFDAPAWTTGLRK</sequence>
<dbReference type="EMBL" id="FNQB01000003">
    <property type="protein sequence ID" value="SDZ49808.1"/>
    <property type="molecule type" value="Genomic_DNA"/>
</dbReference>
<evidence type="ECO:0000259" key="1">
    <source>
        <dbReference type="PROSITE" id="PS51481"/>
    </source>
</evidence>
<organism evidence="2 3">
    <name type="scientific">Asanoa ishikariensis</name>
    <dbReference type="NCBI Taxonomy" id="137265"/>
    <lineage>
        <taxon>Bacteria</taxon>
        <taxon>Bacillati</taxon>
        <taxon>Actinomycetota</taxon>
        <taxon>Actinomycetes</taxon>
        <taxon>Micromonosporales</taxon>
        <taxon>Micromonosporaceae</taxon>
        <taxon>Asanoa</taxon>
    </lineage>
</organism>
<dbReference type="PANTHER" id="PTHR28629">
    <property type="entry name" value="TRIOKINASE/FMN CYCLASE"/>
    <property type="match status" value="1"/>
</dbReference>
<gene>
    <name evidence="2" type="ORF">SAMN05421684_5793</name>
</gene>
<feature type="domain" description="DhaK" evidence="1">
    <location>
        <begin position="8"/>
        <end position="336"/>
    </location>
</feature>
<evidence type="ECO:0000313" key="3">
    <source>
        <dbReference type="Proteomes" id="UP000199632"/>
    </source>
</evidence>
<dbReference type="Proteomes" id="UP000199632">
    <property type="component" value="Unassembled WGS sequence"/>
</dbReference>
<proteinExistence type="predicted"/>
<accession>A0A1H3TIV9</accession>
<keyword evidence="3" id="KW-1185">Reference proteome</keyword>
<dbReference type="STRING" id="137265.SAMN05421684_5793"/>
<protein>
    <submittedName>
        <fullName evidence="2">Dihydroxyacetone kinase, N-terminal domain</fullName>
    </submittedName>
</protein>
<dbReference type="RefSeq" id="WP_090799572.1">
    <property type="nucleotide sequence ID" value="NZ_BOND01000001.1"/>
</dbReference>
<dbReference type="Gene3D" id="3.30.1180.20">
    <property type="entry name" value="Dihydroxyacetone kinase, domain 2"/>
    <property type="match status" value="1"/>
</dbReference>
<dbReference type="Pfam" id="PF02733">
    <property type="entry name" value="Dak1"/>
    <property type="match status" value="1"/>
</dbReference>
<keyword evidence="2" id="KW-0808">Transferase</keyword>
<keyword evidence="2" id="KW-0418">Kinase</keyword>
<dbReference type="GO" id="GO:0005829">
    <property type="term" value="C:cytosol"/>
    <property type="evidence" value="ECO:0007669"/>
    <property type="project" value="TreeGrafter"/>
</dbReference>
<name>A0A1H3TIV9_9ACTN</name>
<dbReference type="PANTHER" id="PTHR28629:SF4">
    <property type="entry name" value="TRIOKINASE_FMN CYCLASE"/>
    <property type="match status" value="1"/>
</dbReference>
<dbReference type="PROSITE" id="PS51481">
    <property type="entry name" value="DHAK"/>
    <property type="match status" value="1"/>
</dbReference>
<dbReference type="SUPFAM" id="SSF82549">
    <property type="entry name" value="DAK1/DegV-like"/>
    <property type="match status" value="1"/>
</dbReference>
<dbReference type="Gene3D" id="3.40.50.10440">
    <property type="entry name" value="Dihydroxyacetone kinase, domain 1"/>
    <property type="match status" value="1"/>
</dbReference>
<dbReference type="FunFam" id="3.40.50.10440:FF:000001">
    <property type="entry name" value="Dihydroxyacetone kinase, DhaK subunit"/>
    <property type="match status" value="1"/>
</dbReference>
<dbReference type="InterPro" id="IPR050861">
    <property type="entry name" value="Dihydroxyacetone_Kinase"/>
</dbReference>
<reference evidence="3" key="1">
    <citation type="submission" date="2016-10" db="EMBL/GenBank/DDBJ databases">
        <authorList>
            <person name="Varghese N."/>
            <person name="Submissions S."/>
        </authorList>
    </citation>
    <scope>NUCLEOTIDE SEQUENCE [LARGE SCALE GENOMIC DNA]</scope>
    <source>
        <strain evidence="3">DSM 44718</strain>
    </source>
</reference>
<dbReference type="InterPro" id="IPR004006">
    <property type="entry name" value="DhaK_dom"/>
</dbReference>
<dbReference type="GO" id="GO:0004371">
    <property type="term" value="F:glycerone kinase activity"/>
    <property type="evidence" value="ECO:0007669"/>
    <property type="project" value="InterPro"/>
</dbReference>
<dbReference type="OrthoDB" id="9806345at2"/>
<dbReference type="AlphaFoldDB" id="A0A1H3TIV9"/>
<evidence type="ECO:0000313" key="2">
    <source>
        <dbReference type="EMBL" id="SDZ49808.1"/>
    </source>
</evidence>